<evidence type="ECO:0000313" key="1">
    <source>
        <dbReference type="EMBL" id="KAK2872667.1"/>
    </source>
</evidence>
<proteinExistence type="predicted"/>
<organism evidence="1 2">
    <name type="scientific">Cirrhinus molitorella</name>
    <name type="common">mud carp</name>
    <dbReference type="NCBI Taxonomy" id="172907"/>
    <lineage>
        <taxon>Eukaryota</taxon>
        <taxon>Metazoa</taxon>
        <taxon>Chordata</taxon>
        <taxon>Craniata</taxon>
        <taxon>Vertebrata</taxon>
        <taxon>Euteleostomi</taxon>
        <taxon>Actinopterygii</taxon>
        <taxon>Neopterygii</taxon>
        <taxon>Teleostei</taxon>
        <taxon>Ostariophysi</taxon>
        <taxon>Cypriniformes</taxon>
        <taxon>Cyprinidae</taxon>
        <taxon>Labeoninae</taxon>
        <taxon>Labeonini</taxon>
        <taxon>Cirrhinus</taxon>
    </lineage>
</organism>
<keyword evidence="2" id="KW-1185">Reference proteome</keyword>
<accession>A0AA88P951</accession>
<name>A0AA88P951_9TELE</name>
<protein>
    <submittedName>
        <fullName evidence="1">Uncharacterized protein</fullName>
    </submittedName>
</protein>
<evidence type="ECO:0000313" key="2">
    <source>
        <dbReference type="Proteomes" id="UP001187343"/>
    </source>
</evidence>
<dbReference type="Proteomes" id="UP001187343">
    <property type="component" value="Unassembled WGS sequence"/>
</dbReference>
<reference evidence="1" key="1">
    <citation type="submission" date="2023-08" db="EMBL/GenBank/DDBJ databases">
        <title>Chromosome-level Genome Assembly of mud carp (Cirrhinus molitorella).</title>
        <authorList>
            <person name="Liu H."/>
        </authorList>
    </citation>
    <scope>NUCLEOTIDE SEQUENCE</scope>
    <source>
        <strain evidence="1">Prfri</strain>
        <tissue evidence="1">Muscle</tissue>
    </source>
</reference>
<sequence length="107" mass="11844">MNWAEDFILNIQQGERSLEDYVKEFLSVFDQFLVDVEDCHPPPIRKHVVAPSHHKPAPSTCLSDESIPSVPPTLPCILQSSVLVLSPEPPATILSPEPPLSQLVLHS</sequence>
<dbReference type="AlphaFoldDB" id="A0AA88P951"/>
<gene>
    <name evidence="1" type="ORF">Q8A67_022564</name>
</gene>
<dbReference type="EMBL" id="JAUYZG010000022">
    <property type="protein sequence ID" value="KAK2872667.1"/>
    <property type="molecule type" value="Genomic_DNA"/>
</dbReference>
<comment type="caution">
    <text evidence="1">The sequence shown here is derived from an EMBL/GenBank/DDBJ whole genome shotgun (WGS) entry which is preliminary data.</text>
</comment>